<accession>A0AA88YA88</accession>
<evidence type="ECO:0000313" key="3">
    <source>
        <dbReference type="Proteomes" id="UP001186944"/>
    </source>
</evidence>
<feature type="region of interest" description="Disordered" evidence="1">
    <location>
        <begin position="86"/>
        <end position="116"/>
    </location>
</feature>
<sequence length="295" mass="33264">MPEKSHKGRKGKDNQKTEMSLPPIITRPLQQISKSNTKHSDLTFTNNAHSDSSSNSPSPRERGKTRNTSFKLPMLVSANIKVNTENLRFGSSNEQNNENGSPVHTKRPETTDFESPTFDDRVVLNKSPGYDGKVYDLKLPQILVTADETDKYKQYMNKWKRARKLNELKRTESTYEYYAGSPSMEAKLLNNQLKIGRSHTHTAFLMPIGFPSVTNTSSSKMKKKKKKIRSPHKGISKEEINGKSPDGEEYSSDSPVRYSRLNHSSFEKILEESESGLSRPCSSNDSVVSLQCDSV</sequence>
<protein>
    <submittedName>
        <fullName evidence="2">Uncharacterized protein</fullName>
    </submittedName>
</protein>
<dbReference type="EMBL" id="VSWD01000005">
    <property type="protein sequence ID" value="KAK3101215.1"/>
    <property type="molecule type" value="Genomic_DNA"/>
</dbReference>
<evidence type="ECO:0000256" key="1">
    <source>
        <dbReference type="SAM" id="MobiDB-lite"/>
    </source>
</evidence>
<feature type="compositionally biased region" description="Basic and acidic residues" evidence="1">
    <location>
        <begin position="1"/>
        <end position="16"/>
    </location>
</feature>
<feature type="compositionally biased region" description="Basic residues" evidence="1">
    <location>
        <begin position="220"/>
        <end position="234"/>
    </location>
</feature>
<proteinExistence type="predicted"/>
<feature type="compositionally biased region" description="Low complexity" evidence="1">
    <location>
        <begin position="90"/>
        <end position="101"/>
    </location>
</feature>
<feature type="region of interest" description="Disordered" evidence="1">
    <location>
        <begin position="1"/>
        <end position="72"/>
    </location>
</feature>
<dbReference type="Proteomes" id="UP001186944">
    <property type="component" value="Unassembled WGS sequence"/>
</dbReference>
<gene>
    <name evidence="2" type="ORF">FSP39_001833</name>
</gene>
<evidence type="ECO:0000313" key="2">
    <source>
        <dbReference type="EMBL" id="KAK3101215.1"/>
    </source>
</evidence>
<comment type="caution">
    <text evidence="2">The sequence shown here is derived from an EMBL/GenBank/DDBJ whole genome shotgun (WGS) entry which is preliminary data.</text>
</comment>
<feature type="region of interest" description="Disordered" evidence="1">
    <location>
        <begin position="215"/>
        <end position="257"/>
    </location>
</feature>
<reference evidence="2" key="1">
    <citation type="submission" date="2019-08" db="EMBL/GenBank/DDBJ databases">
        <title>The improved chromosome-level genome for the pearl oyster Pinctada fucata martensii using PacBio sequencing and Hi-C.</title>
        <authorList>
            <person name="Zheng Z."/>
        </authorList>
    </citation>
    <scope>NUCLEOTIDE SEQUENCE</scope>
    <source>
        <strain evidence="2">ZZ-2019</strain>
        <tissue evidence="2">Adductor muscle</tissue>
    </source>
</reference>
<keyword evidence="3" id="KW-1185">Reference proteome</keyword>
<feature type="compositionally biased region" description="Polar residues" evidence="1">
    <location>
        <begin position="280"/>
        <end position="295"/>
    </location>
</feature>
<organism evidence="2 3">
    <name type="scientific">Pinctada imbricata</name>
    <name type="common">Atlantic pearl-oyster</name>
    <name type="synonym">Pinctada martensii</name>
    <dbReference type="NCBI Taxonomy" id="66713"/>
    <lineage>
        <taxon>Eukaryota</taxon>
        <taxon>Metazoa</taxon>
        <taxon>Spiralia</taxon>
        <taxon>Lophotrochozoa</taxon>
        <taxon>Mollusca</taxon>
        <taxon>Bivalvia</taxon>
        <taxon>Autobranchia</taxon>
        <taxon>Pteriomorphia</taxon>
        <taxon>Pterioida</taxon>
        <taxon>Pterioidea</taxon>
        <taxon>Pteriidae</taxon>
        <taxon>Pinctada</taxon>
    </lineage>
</organism>
<feature type="region of interest" description="Disordered" evidence="1">
    <location>
        <begin position="272"/>
        <end position="295"/>
    </location>
</feature>
<name>A0AA88YA88_PINIB</name>
<dbReference type="AlphaFoldDB" id="A0AA88YA88"/>